<reference evidence="2 3" key="1">
    <citation type="submission" date="2017-05" db="EMBL/GenBank/DDBJ databases">
        <authorList>
            <person name="Varghese N."/>
            <person name="Submissions S."/>
        </authorList>
    </citation>
    <scope>NUCLEOTIDE SEQUENCE [LARGE SCALE GENOMIC DNA]</scope>
    <source>
        <strain evidence="2 3">DSM 28009</strain>
    </source>
</reference>
<dbReference type="Proteomes" id="UP000319555">
    <property type="component" value="Unassembled WGS sequence"/>
</dbReference>
<name>A0A521BT87_9RHOB</name>
<feature type="chain" id="PRO_5021818718" description="UrcA family protein" evidence="1">
    <location>
        <begin position="22"/>
        <end position="173"/>
    </location>
</feature>
<sequence length="173" mass="19138">MSRMLVSIAFFFATFPSFVAAGDFRLADALMKSCLQTFSEVLIETLEKVTDESTLIDVRGAASQDVALCAGLAIDVCSVGILESQDQCFSKLEMSIDEIRQKTITNLPETISGTFRSRSYRFAFARAKEPAIRLDPSPTVPPQLTSVLSEAMRLADARTAQRLQIYAQREVQE</sequence>
<dbReference type="EMBL" id="FXTE01000001">
    <property type="protein sequence ID" value="SMO50366.1"/>
    <property type="molecule type" value="Genomic_DNA"/>
</dbReference>
<evidence type="ECO:0000256" key="1">
    <source>
        <dbReference type="SAM" id="SignalP"/>
    </source>
</evidence>
<protein>
    <recommendedName>
        <fullName evidence="4">UrcA family protein</fullName>
    </recommendedName>
</protein>
<gene>
    <name evidence="2" type="ORF">SAMN06265380_1011177</name>
</gene>
<evidence type="ECO:0000313" key="2">
    <source>
        <dbReference type="EMBL" id="SMO50366.1"/>
    </source>
</evidence>
<proteinExistence type="predicted"/>
<evidence type="ECO:0000313" key="3">
    <source>
        <dbReference type="Proteomes" id="UP000319555"/>
    </source>
</evidence>
<evidence type="ECO:0008006" key="4">
    <source>
        <dbReference type="Google" id="ProtNLM"/>
    </source>
</evidence>
<dbReference type="AlphaFoldDB" id="A0A521BT87"/>
<keyword evidence="1" id="KW-0732">Signal</keyword>
<feature type="signal peptide" evidence="1">
    <location>
        <begin position="1"/>
        <end position="21"/>
    </location>
</feature>
<accession>A0A521BT87</accession>
<organism evidence="2 3">
    <name type="scientific">Ruegeria faecimaris</name>
    <dbReference type="NCBI Taxonomy" id="686389"/>
    <lineage>
        <taxon>Bacteria</taxon>
        <taxon>Pseudomonadati</taxon>
        <taxon>Pseudomonadota</taxon>
        <taxon>Alphaproteobacteria</taxon>
        <taxon>Rhodobacterales</taxon>
        <taxon>Roseobacteraceae</taxon>
        <taxon>Ruegeria</taxon>
    </lineage>
</organism>
<keyword evidence="3" id="KW-1185">Reference proteome</keyword>